<feature type="region of interest" description="Disordered" evidence="1">
    <location>
        <begin position="148"/>
        <end position="209"/>
    </location>
</feature>
<evidence type="ECO:0000256" key="1">
    <source>
        <dbReference type="SAM" id="MobiDB-lite"/>
    </source>
</evidence>
<feature type="compositionally biased region" description="Low complexity" evidence="1">
    <location>
        <begin position="1"/>
        <end position="31"/>
    </location>
</feature>
<dbReference type="RefSeq" id="XP_062722186.1">
    <property type="nucleotide sequence ID" value="XM_062866821.1"/>
</dbReference>
<dbReference type="EMBL" id="JAUDZG010000003">
    <property type="protein sequence ID" value="KAK3306406.1"/>
    <property type="molecule type" value="Genomic_DNA"/>
</dbReference>
<gene>
    <name evidence="2" type="ORF">B0T15DRAFT_491957</name>
</gene>
<comment type="caution">
    <text evidence="2">The sequence shown here is derived from an EMBL/GenBank/DDBJ whole genome shotgun (WGS) entry which is preliminary data.</text>
</comment>
<organism evidence="2 3">
    <name type="scientific">Chaetomium strumarium</name>
    <dbReference type="NCBI Taxonomy" id="1170767"/>
    <lineage>
        <taxon>Eukaryota</taxon>
        <taxon>Fungi</taxon>
        <taxon>Dikarya</taxon>
        <taxon>Ascomycota</taxon>
        <taxon>Pezizomycotina</taxon>
        <taxon>Sordariomycetes</taxon>
        <taxon>Sordariomycetidae</taxon>
        <taxon>Sordariales</taxon>
        <taxon>Chaetomiaceae</taxon>
        <taxon>Chaetomium</taxon>
    </lineage>
</organism>
<name>A0AAJ0M294_9PEZI</name>
<keyword evidence="3" id="KW-1185">Reference proteome</keyword>
<dbReference type="GeneID" id="87885650"/>
<feature type="region of interest" description="Disordered" evidence="1">
    <location>
        <begin position="1"/>
        <end position="75"/>
    </location>
</feature>
<evidence type="ECO:0000313" key="2">
    <source>
        <dbReference type="EMBL" id="KAK3306406.1"/>
    </source>
</evidence>
<evidence type="ECO:0000313" key="3">
    <source>
        <dbReference type="Proteomes" id="UP001273166"/>
    </source>
</evidence>
<feature type="compositionally biased region" description="Basic and acidic residues" evidence="1">
    <location>
        <begin position="148"/>
        <end position="178"/>
    </location>
</feature>
<reference evidence="2" key="2">
    <citation type="submission" date="2023-06" db="EMBL/GenBank/DDBJ databases">
        <authorList>
            <consortium name="Lawrence Berkeley National Laboratory"/>
            <person name="Mondo S.J."/>
            <person name="Hensen N."/>
            <person name="Bonometti L."/>
            <person name="Westerberg I."/>
            <person name="Brannstrom I.O."/>
            <person name="Guillou S."/>
            <person name="Cros-Aarteil S."/>
            <person name="Calhoun S."/>
            <person name="Haridas S."/>
            <person name="Kuo A."/>
            <person name="Pangilinan J."/>
            <person name="Riley R."/>
            <person name="Labutti K."/>
            <person name="Andreopoulos B."/>
            <person name="Lipzen A."/>
            <person name="Chen C."/>
            <person name="Yanf M."/>
            <person name="Daum C."/>
            <person name="Ng V."/>
            <person name="Clum A."/>
            <person name="Steindorff A."/>
            <person name="Ohm R."/>
            <person name="Martin F."/>
            <person name="Silar P."/>
            <person name="Natvig D."/>
            <person name="Lalanne C."/>
            <person name="Gautier V."/>
            <person name="Ament-Velasquez S.L."/>
            <person name="Kruys A."/>
            <person name="Hutchinson M.I."/>
            <person name="Powell A.J."/>
            <person name="Barry K."/>
            <person name="Miller A.N."/>
            <person name="Grigoriev I.V."/>
            <person name="Debuchy R."/>
            <person name="Gladieux P."/>
            <person name="Thoren M.H."/>
            <person name="Johannesson H."/>
        </authorList>
    </citation>
    <scope>NUCLEOTIDE SEQUENCE</scope>
    <source>
        <strain evidence="2">CBS 333.67</strain>
    </source>
</reference>
<accession>A0AAJ0M294</accession>
<protein>
    <submittedName>
        <fullName evidence="2">Uncharacterized protein</fullName>
    </submittedName>
</protein>
<sequence>MTDSSELSDLSSESSSALCDSDSDSDTATNSSDDEIPRRRRTLRFLPPTGTGPCIRGGYVPRSTPPPKISLRQPDNKTTGYIIDKVMMPRHFPHFPPGHTQTVAIYYVGYRDNPLARGIVPYDKILEHVSLRELEDWEDKLPALVKQSARENKKARAEEKEQVRQRQEELLRERDRQRKTGGKRLTRGLRKRLGLQLDEPDAGGNREEK</sequence>
<reference evidence="2" key="1">
    <citation type="journal article" date="2023" name="Mol. Phylogenet. Evol.">
        <title>Genome-scale phylogeny and comparative genomics of the fungal order Sordariales.</title>
        <authorList>
            <person name="Hensen N."/>
            <person name="Bonometti L."/>
            <person name="Westerberg I."/>
            <person name="Brannstrom I.O."/>
            <person name="Guillou S."/>
            <person name="Cros-Aarteil S."/>
            <person name="Calhoun S."/>
            <person name="Haridas S."/>
            <person name="Kuo A."/>
            <person name="Mondo S."/>
            <person name="Pangilinan J."/>
            <person name="Riley R."/>
            <person name="LaButti K."/>
            <person name="Andreopoulos B."/>
            <person name="Lipzen A."/>
            <person name="Chen C."/>
            <person name="Yan M."/>
            <person name="Daum C."/>
            <person name="Ng V."/>
            <person name="Clum A."/>
            <person name="Steindorff A."/>
            <person name="Ohm R.A."/>
            <person name="Martin F."/>
            <person name="Silar P."/>
            <person name="Natvig D.O."/>
            <person name="Lalanne C."/>
            <person name="Gautier V."/>
            <person name="Ament-Velasquez S.L."/>
            <person name="Kruys A."/>
            <person name="Hutchinson M.I."/>
            <person name="Powell A.J."/>
            <person name="Barry K."/>
            <person name="Miller A.N."/>
            <person name="Grigoriev I.V."/>
            <person name="Debuchy R."/>
            <person name="Gladieux P."/>
            <person name="Hiltunen Thoren M."/>
            <person name="Johannesson H."/>
        </authorList>
    </citation>
    <scope>NUCLEOTIDE SEQUENCE</scope>
    <source>
        <strain evidence="2">CBS 333.67</strain>
    </source>
</reference>
<dbReference type="AlphaFoldDB" id="A0AAJ0M294"/>
<feature type="compositionally biased region" description="Basic residues" evidence="1">
    <location>
        <begin position="179"/>
        <end position="193"/>
    </location>
</feature>
<dbReference type="Proteomes" id="UP001273166">
    <property type="component" value="Unassembled WGS sequence"/>
</dbReference>
<proteinExistence type="predicted"/>